<evidence type="ECO:0000313" key="3">
    <source>
        <dbReference type="Proteomes" id="UP000317652"/>
    </source>
</evidence>
<evidence type="ECO:0000313" key="2">
    <source>
        <dbReference type="EMBL" id="VUS96037.1"/>
    </source>
</evidence>
<organism evidence="2 3">
    <name type="scientific">Klebsiella spallanzanii</name>
    <dbReference type="NCBI Taxonomy" id="2587528"/>
    <lineage>
        <taxon>Bacteria</taxon>
        <taxon>Pseudomonadati</taxon>
        <taxon>Pseudomonadota</taxon>
        <taxon>Gammaproteobacteria</taxon>
        <taxon>Enterobacterales</taxon>
        <taxon>Enterobacteriaceae</taxon>
        <taxon>Klebsiella/Raoultella group</taxon>
        <taxon>Klebsiella</taxon>
    </lineage>
</organism>
<accession>A0ABY6VJF1</accession>
<reference evidence="2 3" key="1">
    <citation type="submission" date="2019-07" db="EMBL/GenBank/DDBJ databases">
        <authorList>
            <person name="Brisse S."/>
            <person name="Rodrigues C."/>
            <person name="Thorpe H."/>
        </authorList>
    </citation>
    <scope>NUCLEOTIDE SEQUENCE [LARGE SCALE GENOMIC DNA]</scope>
    <source>
        <strain evidence="2">SB6411</strain>
    </source>
</reference>
<comment type="caution">
    <text evidence="2">The sequence shown here is derived from an EMBL/GenBank/DDBJ whole genome shotgun (WGS) entry which is preliminary data.</text>
</comment>
<keyword evidence="3" id="KW-1185">Reference proteome</keyword>
<gene>
    <name evidence="2" type="primary">symE_3</name>
    <name evidence="2" type="ORF">SB6411_03825</name>
</gene>
<protein>
    <submittedName>
        <fullName evidence="2">Toxic protein SymE</fullName>
    </submittedName>
</protein>
<dbReference type="EMBL" id="CABGGS010000046">
    <property type="protein sequence ID" value="VUS96037.1"/>
    <property type="molecule type" value="Genomic_DNA"/>
</dbReference>
<sequence length="79" mass="9057">MAVKNCKSGQVIAKPFRHLKVGYFRKRHQARKTMQTLRYSQHASLNLNGDWLEEAGFPTGTRVKVSVMQGKLIIEQVNE</sequence>
<dbReference type="Pfam" id="PF08845">
    <property type="entry name" value="SymE_toxin"/>
    <property type="match status" value="1"/>
</dbReference>
<dbReference type="RefSeq" id="WP_142982749.1">
    <property type="nucleotide sequence ID" value="NZ_CABGGS010000046.1"/>
</dbReference>
<proteinExistence type="predicted"/>
<dbReference type="InterPro" id="IPR014944">
    <property type="entry name" value="Toxin_SymE-like"/>
</dbReference>
<evidence type="ECO:0000259" key="1">
    <source>
        <dbReference type="Pfam" id="PF08845"/>
    </source>
</evidence>
<name>A0ABY6VJF1_9ENTR</name>
<dbReference type="Proteomes" id="UP000317652">
    <property type="component" value="Unassembled WGS sequence"/>
</dbReference>
<feature type="domain" description="Toxin SymE-like" evidence="1">
    <location>
        <begin position="16"/>
        <end position="75"/>
    </location>
</feature>